<reference evidence="1 2" key="1">
    <citation type="journal article" date="2023" name="Nucleic Acids Res.">
        <title>The hologenome of Daphnia magna reveals possible DNA methylation and microbiome-mediated evolution of the host genome.</title>
        <authorList>
            <person name="Chaturvedi A."/>
            <person name="Li X."/>
            <person name="Dhandapani V."/>
            <person name="Marshall H."/>
            <person name="Kissane S."/>
            <person name="Cuenca-Cambronero M."/>
            <person name="Asole G."/>
            <person name="Calvet F."/>
            <person name="Ruiz-Romero M."/>
            <person name="Marangio P."/>
            <person name="Guigo R."/>
            <person name="Rago D."/>
            <person name="Mirbahai L."/>
            <person name="Eastwood N."/>
            <person name="Colbourne J.K."/>
            <person name="Zhou J."/>
            <person name="Mallon E."/>
            <person name="Orsini L."/>
        </authorList>
    </citation>
    <scope>NUCLEOTIDE SEQUENCE [LARGE SCALE GENOMIC DNA]</scope>
    <source>
        <strain evidence="1">LRV0_1</strain>
    </source>
</reference>
<accession>A0ABQ9ZLD4</accession>
<sequence>MSMCLSPLFYSHLLLHATQARNILILRVSVELILVSIRPVALYSATWSHFESSGFKLALVGDGAWSNRLSVLLLDLALCAIAVKKGYFHPQSFGRASTGLHPLVPMGLCLLGNKKILIESFYLDPIRSPLELHA</sequence>
<name>A0ABQ9ZLD4_9CRUS</name>
<proteinExistence type="predicted"/>
<evidence type="ECO:0000313" key="1">
    <source>
        <dbReference type="EMBL" id="KAK4013756.1"/>
    </source>
</evidence>
<dbReference type="Proteomes" id="UP001234178">
    <property type="component" value="Unassembled WGS sequence"/>
</dbReference>
<keyword evidence="2" id="KW-1185">Reference proteome</keyword>
<organism evidence="1 2">
    <name type="scientific">Daphnia magna</name>
    <dbReference type="NCBI Taxonomy" id="35525"/>
    <lineage>
        <taxon>Eukaryota</taxon>
        <taxon>Metazoa</taxon>
        <taxon>Ecdysozoa</taxon>
        <taxon>Arthropoda</taxon>
        <taxon>Crustacea</taxon>
        <taxon>Branchiopoda</taxon>
        <taxon>Diplostraca</taxon>
        <taxon>Cladocera</taxon>
        <taxon>Anomopoda</taxon>
        <taxon>Daphniidae</taxon>
        <taxon>Daphnia</taxon>
    </lineage>
</organism>
<comment type="caution">
    <text evidence="1">The sequence shown here is derived from an EMBL/GenBank/DDBJ whole genome shotgun (WGS) entry which is preliminary data.</text>
</comment>
<dbReference type="EMBL" id="JAOYFB010000004">
    <property type="protein sequence ID" value="KAK4013756.1"/>
    <property type="molecule type" value="Genomic_DNA"/>
</dbReference>
<gene>
    <name evidence="1" type="ORF">OUZ56_026308</name>
</gene>
<protein>
    <submittedName>
        <fullName evidence="1">Uncharacterized protein</fullName>
    </submittedName>
</protein>
<evidence type="ECO:0000313" key="2">
    <source>
        <dbReference type="Proteomes" id="UP001234178"/>
    </source>
</evidence>